<dbReference type="GO" id="GO:0016020">
    <property type="term" value="C:membrane"/>
    <property type="evidence" value="ECO:0007669"/>
    <property type="project" value="UniProtKB-SubCell"/>
</dbReference>
<keyword evidence="2" id="KW-0812">Transmembrane</keyword>
<dbReference type="RefSeq" id="WP_189127627.1">
    <property type="nucleotide sequence ID" value="NZ_BMNH01000025.1"/>
</dbReference>
<keyword evidence="8" id="KW-1185">Reference proteome</keyword>
<name>A0A917ZBL4_9ACTN</name>
<evidence type="ECO:0000259" key="6">
    <source>
        <dbReference type="Pfam" id="PF13515"/>
    </source>
</evidence>
<keyword evidence="3" id="KW-1133">Transmembrane helix</keyword>
<dbReference type="InterPro" id="IPR049453">
    <property type="entry name" value="Memb_transporter_dom"/>
</dbReference>
<evidence type="ECO:0000313" key="7">
    <source>
        <dbReference type="EMBL" id="GGO78547.1"/>
    </source>
</evidence>
<proteinExistence type="predicted"/>
<protein>
    <recommendedName>
        <fullName evidence="6">Integral membrane bound transporter domain-containing protein</fullName>
    </recommendedName>
</protein>
<reference evidence="7" key="1">
    <citation type="journal article" date="2014" name="Int. J. Syst. Evol. Microbiol.">
        <title>Complete genome sequence of Corynebacterium casei LMG S-19264T (=DSM 44701T), isolated from a smear-ripened cheese.</title>
        <authorList>
            <consortium name="US DOE Joint Genome Institute (JGI-PGF)"/>
            <person name="Walter F."/>
            <person name="Albersmeier A."/>
            <person name="Kalinowski J."/>
            <person name="Ruckert C."/>
        </authorList>
    </citation>
    <scope>NUCLEOTIDE SEQUENCE</scope>
    <source>
        <strain evidence="7">CGMCC 4.7368</strain>
    </source>
</reference>
<dbReference type="Pfam" id="PF13515">
    <property type="entry name" value="FUSC_2"/>
    <property type="match status" value="1"/>
</dbReference>
<dbReference type="Proteomes" id="UP000646523">
    <property type="component" value="Unassembled WGS sequence"/>
</dbReference>
<reference evidence="7" key="2">
    <citation type="submission" date="2020-09" db="EMBL/GenBank/DDBJ databases">
        <authorList>
            <person name="Sun Q."/>
            <person name="Zhou Y."/>
        </authorList>
    </citation>
    <scope>NUCLEOTIDE SEQUENCE</scope>
    <source>
        <strain evidence="7">CGMCC 4.7368</strain>
    </source>
</reference>
<evidence type="ECO:0000256" key="3">
    <source>
        <dbReference type="ARBA" id="ARBA00022989"/>
    </source>
</evidence>
<gene>
    <name evidence="7" type="ORF">GCM10012289_60780</name>
</gene>
<comment type="caution">
    <text evidence="7">The sequence shown here is derived from an EMBL/GenBank/DDBJ whole genome shotgun (WGS) entry which is preliminary data.</text>
</comment>
<dbReference type="EMBL" id="BMNH01000025">
    <property type="protein sequence ID" value="GGO78547.1"/>
    <property type="molecule type" value="Genomic_DNA"/>
</dbReference>
<evidence type="ECO:0000313" key="8">
    <source>
        <dbReference type="Proteomes" id="UP000646523"/>
    </source>
</evidence>
<comment type="subcellular location">
    <subcellularLocation>
        <location evidence="1">Membrane</location>
        <topology evidence="1">Multi-pass membrane protein</topology>
    </subcellularLocation>
</comment>
<feature type="domain" description="Integral membrane bound transporter" evidence="6">
    <location>
        <begin position="43"/>
        <end position="164"/>
    </location>
</feature>
<evidence type="ECO:0000256" key="1">
    <source>
        <dbReference type="ARBA" id="ARBA00004141"/>
    </source>
</evidence>
<evidence type="ECO:0000256" key="2">
    <source>
        <dbReference type="ARBA" id="ARBA00022692"/>
    </source>
</evidence>
<dbReference type="AlphaFoldDB" id="A0A917ZBL4"/>
<evidence type="ECO:0000256" key="4">
    <source>
        <dbReference type="ARBA" id="ARBA00023136"/>
    </source>
</evidence>
<sequence>MRVPRVPSAAELWERLLKALAKARRRLVAHAWSLLQQTAAATLAWVIANRLGDHQDPFFAPIAAVVALNTAPGERGLQSVRLLTGVVLGIVAGELMLARLGSGYVSLALSIFLATAAARALGGSRLVVGQAAAGAILTIASAEAMMGSSRLIDALIGAGVALVFSQLLFAPEPVALLRRAEAEALEKMADGLELTSSAMSGDGAEAGDRAMNQLRDLIDRLAEVGKARHVSSMVTQYTVTWRVRAAPLVQERENAGYLDMLGGSCFMLARTALAADQDERLALAPSIASLAGILRDLSAGLGSRAERQHAADRALDAITALDAERLEAEASGRDAVAALDMVAIDVLVFAGVEPAEASAAVYEGARRFKVAKPPQPPRVPVLTTLLRRWRRSRQRRAGRRDERRIERQDQHEDQHDQHDQHGDQRGDQDGHREGR</sequence>
<evidence type="ECO:0000256" key="5">
    <source>
        <dbReference type="SAM" id="MobiDB-lite"/>
    </source>
</evidence>
<feature type="compositionally biased region" description="Basic and acidic residues" evidence="5">
    <location>
        <begin position="399"/>
        <end position="435"/>
    </location>
</feature>
<feature type="region of interest" description="Disordered" evidence="5">
    <location>
        <begin position="391"/>
        <end position="435"/>
    </location>
</feature>
<accession>A0A917ZBL4</accession>
<keyword evidence="4" id="KW-0472">Membrane</keyword>
<organism evidence="7 8">
    <name type="scientific">Nonomuraea cavernae</name>
    <dbReference type="NCBI Taxonomy" id="2045107"/>
    <lineage>
        <taxon>Bacteria</taxon>
        <taxon>Bacillati</taxon>
        <taxon>Actinomycetota</taxon>
        <taxon>Actinomycetes</taxon>
        <taxon>Streptosporangiales</taxon>
        <taxon>Streptosporangiaceae</taxon>
        <taxon>Nonomuraea</taxon>
    </lineage>
</organism>